<comment type="caution">
    <text evidence="11">The sequence shown here is derived from an EMBL/GenBank/DDBJ whole genome shotgun (WGS) entry which is preliminary data.</text>
</comment>
<evidence type="ECO:0000256" key="9">
    <source>
        <dbReference type="ARBA" id="ARBA00023268"/>
    </source>
</evidence>
<dbReference type="RefSeq" id="WP_377715843.1">
    <property type="nucleotide sequence ID" value="NZ_JBHTJM010000009.1"/>
</dbReference>
<keyword evidence="3" id="KW-0285">Flavoprotein</keyword>
<dbReference type="Pfam" id="PF01266">
    <property type="entry name" value="DAO"/>
    <property type="match status" value="1"/>
</dbReference>
<keyword evidence="2" id="KW-0489">Methyltransferase</keyword>
<evidence type="ECO:0000256" key="7">
    <source>
        <dbReference type="ARBA" id="ARBA00022827"/>
    </source>
</evidence>
<evidence type="ECO:0000313" key="11">
    <source>
        <dbReference type="EMBL" id="MFD0964294.1"/>
    </source>
</evidence>
<proteinExistence type="predicted"/>
<dbReference type="InterPro" id="IPR006076">
    <property type="entry name" value="FAD-dep_OxRdtase"/>
</dbReference>
<keyword evidence="12" id="KW-1185">Reference proteome</keyword>
<name>A0ABW3I4I3_9FLAO</name>
<evidence type="ECO:0000313" key="12">
    <source>
        <dbReference type="Proteomes" id="UP001596997"/>
    </source>
</evidence>
<evidence type="ECO:0000256" key="2">
    <source>
        <dbReference type="ARBA" id="ARBA00022603"/>
    </source>
</evidence>
<dbReference type="PANTHER" id="PTHR13847">
    <property type="entry name" value="SARCOSINE DEHYDROGENASE-RELATED"/>
    <property type="match status" value="1"/>
</dbReference>
<organism evidence="11 12">
    <name type="scientific">Pseudofulvibacter geojedonensis</name>
    <dbReference type="NCBI Taxonomy" id="1123758"/>
    <lineage>
        <taxon>Bacteria</taxon>
        <taxon>Pseudomonadati</taxon>
        <taxon>Bacteroidota</taxon>
        <taxon>Flavobacteriia</taxon>
        <taxon>Flavobacteriales</taxon>
        <taxon>Flavobacteriaceae</taxon>
        <taxon>Pseudofulvibacter</taxon>
    </lineage>
</organism>
<gene>
    <name evidence="11" type="ORF">ACFQ1O_09785</name>
</gene>
<keyword evidence="5" id="KW-0949">S-adenosyl-L-methionine</keyword>
<feature type="domain" description="FAD dependent oxidoreductase" evidence="10">
    <location>
        <begin position="183"/>
        <end position="325"/>
    </location>
</feature>
<evidence type="ECO:0000256" key="3">
    <source>
        <dbReference type="ARBA" id="ARBA00022630"/>
    </source>
</evidence>
<protein>
    <submittedName>
        <fullName evidence="11">NAD(P)/FAD-dependent oxidoreductase</fullName>
        <ecNumber evidence="11">1.-.-.-</ecNumber>
    </submittedName>
</protein>
<dbReference type="EC" id="1.-.-.-" evidence="11"/>
<keyword evidence="1" id="KW-0963">Cytoplasm</keyword>
<reference evidence="12" key="1">
    <citation type="journal article" date="2019" name="Int. J. Syst. Evol. Microbiol.">
        <title>The Global Catalogue of Microorganisms (GCM) 10K type strain sequencing project: providing services to taxonomists for standard genome sequencing and annotation.</title>
        <authorList>
            <consortium name="The Broad Institute Genomics Platform"/>
            <consortium name="The Broad Institute Genome Sequencing Center for Infectious Disease"/>
            <person name="Wu L."/>
            <person name="Ma J."/>
        </authorList>
    </citation>
    <scope>NUCLEOTIDE SEQUENCE [LARGE SCALE GENOMIC DNA]</scope>
    <source>
        <strain evidence="12">CCUG 62114</strain>
    </source>
</reference>
<dbReference type="Proteomes" id="UP001596997">
    <property type="component" value="Unassembled WGS sequence"/>
</dbReference>
<sequence>MLDYIIVGFGLAGMSFAEQLRKQNKSFIIIDKGYETSSIVAGGMYNPVILKRFTLSWKAKEQLDYAIPFYKEVELLLGNRFLKPFSVRRLFNSIDDQNNWIVASDKPNLSEFMNPCFIDNKNEYIDAHHKYGEVLYAGRLLVANLLKDYQQYLTGSDQYLLEDFNFNELSHFEDHISYKSLKAKSIIFAEGFGLKNNPYFNRLPLVGNKGETLVIHSPNLKLNHIVKSGVFLIPLGDDNYFVGATYNRNDKDWKTTEVGKEELLLKLSSIIKCNYQVVSQDAGIRPTVGDRRPLLGRHPKYSNYYVLNGMGTRGVMVAPLMSKHLYEFIENDSLLDEEININRFKKWNRS</sequence>
<dbReference type="InterPro" id="IPR036188">
    <property type="entry name" value="FAD/NAD-bd_sf"/>
</dbReference>
<evidence type="ECO:0000256" key="1">
    <source>
        <dbReference type="ARBA" id="ARBA00022490"/>
    </source>
</evidence>
<evidence type="ECO:0000259" key="10">
    <source>
        <dbReference type="Pfam" id="PF01266"/>
    </source>
</evidence>
<dbReference type="Gene3D" id="3.30.9.10">
    <property type="entry name" value="D-Amino Acid Oxidase, subunit A, domain 2"/>
    <property type="match status" value="1"/>
</dbReference>
<dbReference type="SUPFAM" id="SSF51971">
    <property type="entry name" value="Nucleotide-binding domain"/>
    <property type="match status" value="1"/>
</dbReference>
<dbReference type="EMBL" id="JBHTJM010000009">
    <property type="protein sequence ID" value="MFD0964294.1"/>
    <property type="molecule type" value="Genomic_DNA"/>
</dbReference>
<keyword evidence="6" id="KW-0819">tRNA processing</keyword>
<accession>A0ABW3I4I3</accession>
<dbReference type="SUPFAM" id="SSF54373">
    <property type="entry name" value="FAD-linked reductases, C-terminal domain"/>
    <property type="match status" value="1"/>
</dbReference>
<dbReference type="GO" id="GO:0016491">
    <property type="term" value="F:oxidoreductase activity"/>
    <property type="evidence" value="ECO:0007669"/>
    <property type="project" value="UniProtKB-KW"/>
</dbReference>
<dbReference type="Gene3D" id="3.50.50.60">
    <property type="entry name" value="FAD/NAD(P)-binding domain"/>
    <property type="match status" value="2"/>
</dbReference>
<evidence type="ECO:0000256" key="5">
    <source>
        <dbReference type="ARBA" id="ARBA00022691"/>
    </source>
</evidence>
<dbReference type="PANTHER" id="PTHR13847:SF283">
    <property type="entry name" value="TRNA 5-METHYLAMINOMETHYL-2-THIOURIDINE BIOSYNTHESIS BIFUNCTIONAL PROTEIN MNMC"/>
    <property type="match status" value="1"/>
</dbReference>
<keyword evidence="9" id="KW-0511">Multifunctional enzyme</keyword>
<keyword evidence="7" id="KW-0274">FAD</keyword>
<evidence type="ECO:0000256" key="6">
    <source>
        <dbReference type="ARBA" id="ARBA00022694"/>
    </source>
</evidence>
<keyword evidence="8 11" id="KW-0560">Oxidoreductase</keyword>
<keyword evidence="4" id="KW-0808">Transferase</keyword>
<evidence type="ECO:0000256" key="8">
    <source>
        <dbReference type="ARBA" id="ARBA00023002"/>
    </source>
</evidence>
<evidence type="ECO:0000256" key="4">
    <source>
        <dbReference type="ARBA" id="ARBA00022679"/>
    </source>
</evidence>